<accession>A0A6P4F183</accession>
<protein>
    <submittedName>
        <fullName evidence="4">Uncharacterized protein LOC108048180</fullName>
    </submittedName>
</protein>
<evidence type="ECO:0000256" key="1">
    <source>
        <dbReference type="SAM" id="SignalP"/>
    </source>
</evidence>
<reference evidence="3" key="1">
    <citation type="journal article" date="2021" name="Elife">
        <title>Highly contiguous assemblies of 101 drosophilid genomes.</title>
        <authorList>
            <person name="Kim B.Y."/>
            <person name="Wang J.R."/>
            <person name="Miller D.E."/>
            <person name="Barmina O."/>
            <person name="Delaney E."/>
            <person name="Thompson A."/>
            <person name="Comeault A.A."/>
            <person name="Peede D."/>
            <person name="D'Agostino E.R."/>
            <person name="Pelaez J."/>
            <person name="Aguilar J.M."/>
            <person name="Haji D."/>
            <person name="Matsunaga T."/>
            <person name="Armstrong E.E."/>
            <person name="Zych M."/>
            <person name="Ogawa Y."/>
            <person name="Stamenkovic-Radak M."/>
            <person name="Jelic M."/>
            <person name="Veselinovic M.S."/>
            <person name="Tanaskovic M."/>
            <person name="Eric P."/>
            <person name="Gao J.J."/>
            <person name="Katoh T.K."/>
            <person name="Toda M.J."/>
            <person name="Watabe H."/>
            <person name="Watada M."/>
            <person name="Davis J.S."/>
            <person name="Moyle L.C."/>
            <person name="Manoli G."/>
            <person name="Bertolini E."/>
            <person name="Kostal V."/>
            <person name="Hawley R.S."/>
            <person name="Takahashi A."/>
            <person name="Jones C.D."/>
            <person name="Price D.K."/>
            <person name="Whiteman N."/>
            <person name="Kopp A."/>
            <person name="Matute D.R."/>
            <person name="Petrov D.A."/>
        </authorList>
    </citation>
    <scope>NUCLEOTIDE SEQUENCE [LARGE SCALE GENOMIC DNA]</scope>
</reference>
<dbReference type="InterPro" id="IPR006601">
    <property type="entry name" value="Uncharacterised_DM11_DROME"/>
</dbReference>
<evidence type="ECO:0000313" key="4">
    <source>
        <dbReference type="RefSeq" id="XP_016984182.1"/>
    </source>
</evidence>
<reference evidence="2" key="3">
    <citation type="submission" date="2025-05" db="UniProtKB">
        <authorList>
            <consortium name="EnsemblMetazoa"/>
        </authorList>
    </citation>
    <scope>IDENTIFICATION</scope>
</reference>
<gene>
    <name evidence="4" type="primary">LOC108048180</name>
    <name evidence="2" type="synonym">108048180</name>
</gene>
<name>A0A6P4F183_DRORH</name>
<feature type="chain" id="PRO_5028080553" evidence="1">
    <location>
        <begin position="18"/>
        <end position="198"/>
    </location>
</feature>
<keyword evidence="3" id="KW-1185">Reference proteome</keyword>
<keyword evidence="1" id="KW-0732">Signal</keyword>
<organism evidence="4">
    <name type="scientific">Drosophila rhopaloa</name>
    <name type="common">Fruit fly</name>
    <dbReference type="NCBI Taxonomy" id="1041015"/>
    <lineage>
        <taxon>Eukaryota</taxon>
        <taxon>Metazoa</taxon>
        <taxon>Ecdysozoa</taxon>
        <taxon>Arthropoda</taxon>
        <taxon>Hexapoda</taxon>
        <taxon>Insecta</taxon>
        <taxon>Pterygota</taxon>
        <taxon>Neoptera</taxon>
        <taxon>Endopterygota</taxon>
        <taxon>Diptera</taxon>
        <taxon>Brachycera</taxon>
        <taxon>Muscomorpha</taxon>
        <taxon>Ephydroidea</taxon>
        <taxon>Drosophilidae</taxon>
        <taxon>Drosophila</taxon>
        <taxon>Sophophora</taxon>
    </lineage>
</organism>
<dbReference type="RefSeq" id="XP_016984182.1">
    <property type="nucleotide sequence ID" value="XM_017128693.1"/>
</dbReference>
<dbReference type="OrthoDB" id="7975395at2759"/>
<dbReference type="SMART" id="SM00675">
    <property type="entry name" value="DM11"/>
    <property type="match status" value="1"/>
</dbReference>
<evidence type="ECO:0000313" key="2">
    <source>
        <dbReference type="EnsemblMetazoa" id="XP_016984182.1"/>
    </source>
</evidence>
<dbReference type="Proteomes" id="UP001652680">
    <property type="component" value="Unassembled WGS sequence"/>
</dbReference>
<dbReference type="AlphaFoldDB" id="A0A6P4F183"/>
<sequence>MFKILLVVAVDLAIVWATDYDLHIEDPEVYSPCTDGPPGSISIPEAFDMTHMVFYQDEEGIHISGNYTVKWDLPRTDRISATFKVMYFNRGSWEPTILSQVTTNLCAVMFDKNQYWYKYWFQHIVNKEDLKKNCITTKDSVAVLNPFIMLLRLNNINGTSFRGRYKVVFLLEAFDEKNKRRPTSVCFEFRGEVEKVKK</sequence>
<dbReference type="GeneID" id="108048180"/>
<feature type="signal peptide" evidence="1">
    <location>
        <begin position="1"/>
        <end position="17"/>
    </location>
</feature>
<evidence type="ECO:0000313" key="3">
    <source>
        <dbReference type="Proteomes" id="UP001652680"/>
    </source>
</evidence>
<dbReference type="EnsemblMetazoa" id="XM_017128693.2">
    <property type="protein sequence ID" value="XP_016984182.1"/>
    <property type="gene ID" value="LOC108048180"/>
</dbReference>
<proteinExistence type="predicted"/>
<reference evidence="4" key="2">
    <citation type="submission" date="2025-04" db="UniProtKB">
        <authorList>
            <consortium name="RefSeq"/>
        </authorList>
    </citation>
    <scope>IDENTIFICATION</scope>
</reference>